<sequence length="229" mass="24753">MLDLQGYGPLLLEGFKLTVLVGVSSMALAILLGMVGAWAKVTQLRAVNWAAGVYTTVVRGVPELVLILLVYYGVPTLIQDAATGLGYDLRVNLNPFASGVLTIGFIYGAFSTEVFRGAYLAVPAGQMEAARACGMPRLMAARRILLPQMWRYAIPGLGNVWMVLIKATALISVIELQELMRASQVAAQATRQPFTFYAAAAGLYLVLTIVSMALQQRLESWANRGVQRA</sequence>
<accession>A0ABS1DAT4</accession>
<keyword evidence="6 9" id="KW-0812">Transmembrane</keyword>
<name>A0ABS1DAT4_9PROT</name>
<dbReference type="RefSeq" id="WP_200339632.1">
    <property type="nucleotide sequence ID" value="NZ_NRRL01000007.1"/>
</dbReference>
<keyword evidence="12" id="KW-1185">Reference proteome</keyword>
<feature type="transmembrane region" description="Helical" evidence="9">
    <location>
        <begin position="93"/>
        <end position="110"/>
    </location>
</feature>
<evidence type="ECO:0000256" key="9">
    <source>
        <dbReference type="RuleBase" id="RU363032"/>
    </source>
</evidence>
<feature type="transmembrane region" description="Helical" evidence="9">
    <location>
        <begin position="152"/>
        <end position="174"/>
    </location>
</feature>
<evidence type="ECO:0000256" key="6">
    <source>
        <dbReference type="ARBA" id="ARBA00022692"/>
    </source>
</evidence>
<keyword evidence="3 9" id="KW-0813">Transport</keyword>
<keyword evidence="4" id="KW-1003">Cell membrane</keyword>
<dbReference type="InterPro" id="IPR035906">
    <property type="entry name" value="MetI-like_sf"/>
</dbReference>
<evidence type="ECO:0000256" key="8">
    <source>
        <dbReference type="ARBA" id="ARBA00023136"/>
    </source>
</evidence>
<dbReference type="Gene3D" id="1.10.3720.10">
    <property type="entry name" value="MetI-like"/>
    <property type="match status" value="1"/>
</dbReference>
<keyword evidence="7 9" id="KW-1133">Transmembrane helix</keyword>
<evidence type="ECO:0000259" key="10">
    <source>
        <dbReference type="PROSITE" id="PS50928"/>
    </source>
</evidence>
<reference evidence="11 12" key="1">
    <citation type="journal article" date="2020" name="Microorganisms">
        <title>Osmotic Adaptation and Compatible Solute Biosynthesis of Phototrophic Bacteria as Revealed from Genome Analyses.</title>
        <authorList>
            <person name="Imhoff J.F."/>
            <person name="Rahn T."/>
            <person name="Kunzel S."/>
            <person name="Keller A."/>
            <person name="Neulinger S.C."/>
        </authorList>
    </citation>
    <scope>NUCLEOTIDE SEQUENCE [LARGE SCALE GENOMIC DNA]</scope>
    <source>
        <strain evidence="11 12">DSM 9895</strain>
    </source>
</reference>
<evidence type="ECO:0000313" key="11">
    <source>
        <dbReference type="EMBL" id="MBK1667495.1"/>
    </source>
</evidence>
<gene>
    <name evidence="11" type="ORF">CKO28_05550</name>
</gene>
<keyword evidence="5" id="KW-0997">Cell inner membrane</keyword>
<evidence type="ECO:0000256" key="5">
    <source>
        <dbReference type="ARBA" id="ARBA00022519"/>
    </source>
</evidence>
<dbReference type="InterPro" id="IPR010065">
    <property type="entry name" value="AA_ABC_transptr_permease_3TM"/>
</dbReference>
<feature type="domain" description="ABC transmembrane type-1" evidence="10">
    <location>
        <begin position="15"/>
        <end position="215"/>
    </location>
</feature>
<feature type="transmembrane region" description="Helical" evidence="9">
    <location>
        <begin position="20"/>
        <end position="39"/>
    </location>
</feature>
<evidence type="ECO:0000256" key="7">
    <source>
        <dbReference type="ARBA" id="ARBA00022989"/>
    </source>
</evidence>
<dbReference type="InterPro" id="IPR000515">
    <property type="entry name" value="MetI-like"/>
</dbReference>
<dbReference type="SUPFAM" id="SSF161098">
    <property type="entry name" value="MetI-like"/>
    <property type="match status" value="1"/>
</dbReference>
<dbReference type="PANTHER" id="PTHR30133">
    <property type="entry name" value="CATIONIC AMINO ACID TRANSPORTER, MEMBRANE COMPONENT"/>
    <property type="match status" value="1"/>
</dbReference>
<dbReference type="NCBIfam" id="TIGR01726">
    <property type="entry name" value="HEQRo_perm_3TM"/>
    <property type="match status" value="1"/>
</dbReference>
<comment type="caution">
    <text evidence="11">The sequence shown here is derived from an EMBL/GenBank/DDBJ whole genome shotgun (WGS) entry which is preliminary data.</text>
</comment>
<dbReference type="PROSITE" id="PS50928">
    <property type="entry name" value="ABC_TM1"/>
    <property type="match status" value="1"/>
</dbReference>
<dbReference type="InterPro" id="IPR051613">
    <property type="entry name" value="ABC_transp_permease_HisMQ"/>
</dbReference>
<comment type="subcellular location">
    <subcellularLocation>
        <location evidence="1">Cell inner membrane</location>
        <topology evidence="1">Multi-pass membrane protein</topology>
    </subcellularLocation>
    <subcellularLocation>
        <location evidence="9">Cell membrane</location>
        <topology evidence="9">Multi-pass membrane protein</topology>
    </subcellularLocation>
</comment>
<evidence type="ECO:0000256" key="3">
    <source>
        <dbReference type="ARBA" id="ARBA00022448"/>
    </source>
</evidence>
<dbReference type="EMBL" id="NRRL01000007">
    <property type="protein sequence ID" value="MBK1667495.1"/>
    <property type="molecule type" value="Genomic_DNA"/>
</dbReference>
<evidence type="ECO:0000256" key="4">
    <source>
        <dbReference type="ARBA" id="ARBA00022475"/>
    </source>
</evidence>
<evidence type="ECO:0000256" key="1">
    <source>
        <dbReference type="ARBA" id="ARBA00004429"/>
    </source>
</evidence>
<comment type="similarity">
    <text evidence="2">Belongs to the binding-protein-dependent transport system permease family. HisMQ subfamily.</text>
</comment>
<dbReference type="Proteomes" id="UP001296873">
    <property type="component" value="Unassembled WGS sequence"/>
</dbReference>
<protein>
    <submittedName>
        <fullName evidence="11">ABC transporter permease</fullName>
    </submittedName>
</protein>
<organism evidence="11 12">
    <name type="scientific">Rhodovibrio sodomensis</name>
    <dbReference type="NCBI Taxonomy" id="1088"/>
    <lineage>
        <taxon>Bacteria</taxon>
        <taxon>Pseudomonadati</taxon>
        <taxon>Pseudomonadota</taxon>
        <taxon>Alphaproteobacteria</taxon>
        <taxon>Rhodospirillales</taxon>
        <taxon>Rhodovibrionaceae</taxon>
        <taxon>Rhodovibrio</taxon>
    </lineage>
</organism>
<evidence type="ECO:0000313" key="12">
    <source>
        <dbReference type="Proteomes" id="UP001296873"/>
    </source>
</evidence>
<dbReference type="CDD" id="cd06261">
    <property type="entry name" value="TM_PBP2"/>
    <property type="match status" value="1"/>
</dbReference>
<feature type="transmembrane region" description="Helical" evidence="9">
    <location>
        <begin position="194"/>
        <end position="214"/>
    </location>
</feature>
<dbReference type="Pfam" id="PF00528">
    <property type="entry name" value="BPD_transp_1"/>
    <property type="match status" value="1"/>
</dbReference>
<keyword evidence="8 9" id="KW-0472">Membrane</keyword>
<evidence type="ECO:0000256" key="2">
    <source>
        <dbReference type="ARBA" id="ARBA00010072"/>
    </source>
</evidence>
<proteinExistence type="inferred from homology"/>
<feature type="transmembrane region" description="Helical" evidence="9">
    <location>
        <begin position="51"/>
        <end position="73"/>
    </location>
</feature>